<comment type="caution">
    <text evidence="4">The sequence shown here is derived from an EMBL/GenBank/DDBJ whole genome shotgun (WGS) entry which is preliminary data.</text>
</comment>
<reference evidence="4 5" key="1">
    <citation type="journal article" date="2019" name="Int. J. Syst. Evol. Microbiol.">
        <title>The Global Catalogue of Microorganisms (GCM) 10K type strain sequencing project: providing services to taxonomists for standard genome sequencing and annotation.</title>
        <authorList>
            <consortium name="The Broad Institute Genomics Platform"/>
            <consortium name="The Broad Institute Genome Sequencing Center for Infectious Disease"/>
            <person name="Wu L."/>
            <person name="Ma J."/>
        </authorList>
    </citation>
    <scope>NUCLEOTIDE SEQUENCE [LARGE SCALE GENOMIC DNA]</scope>
    <source>
        <strain evidence="4 5">JCM 15503</strain>
    </source>
</reference>
<dbReference type="Gene3D" id="3.40.630.30">
    <property type="match status" value="1"/>
</dbReference>
<evidence type="ECO:0000313" key="5">
    <source>
        <dbReference type="Proteomes" id="UP001500279"/>
    </source>
</evidence>
<accession>A0ABN1KDR2</accession>
<keyword evidence="1" id="KW-0808">Transferase</keyword>
<keyword evidence="5" id="KW-1185">Reference proteome</keyword>
<feature type="domain" description="N-acetyltransferase" evidence="3">
    <location>
        <begin position="5"/>
        <end position="170"/>
    </location>
</feature>
<gene>
    <name evidence="4" type="ORF">GCM10009107_49050</name>
</gene>
<dbReference type="PROSITE" id="PS51186">
    <property type="entry name" value="GNAT"/>
    <property type="match status" value="1"/>
</dbReference>
<protein>
    <submittedName>
        <fullName evidence="4">GNAT family N-acetyltransferase</fullName>
    </submittedName>
</protein>
<organism evidence="4 5">
    <name type="scientific">Ideonella azotifigens</name>
    <dbReference type="NCBI Taxonomy" id="513160"/>
    <lineage>
        <taxon>Bacteria</taxon>
        <taxon>Pseudomonadati</taxon>
        <taxon>Pseudomonadota</taxon>
        <taxon>Betaproteobacteria</taxon>
        <taxon>Burkholderiales</taxon>
        <taxon>Sphaerotilaceae</taxon>
        <taxon>Ideonella</taxon>
    </lineage>
</organism>
<dbReference type="EMBL" id="BAAAEW010000037">
    <property type="protein sequence ID" value="GAA0763570.1"/>
    <property type="molecule type" value="Genomic_DNA"/>
</dbReference>
<dbReference type="InterPro" id="IPR016181">
    <property type="entry name" value="Acyl_CoA_acyltransferase"/>
</dbReference>
<dbReference type="InterPro" id="IPR050832">
    <property type="entry name" value="Bact_Acetyltransf"/>
</dbReference>
<dbReference type="Proteomes" id="UP001500279">
    <property type="component" value="Unassembled WGS sequence"/>
</dbReference>
<evidence type="ECO:0000256" key="2">
    <source>
        <dbReference type="ARBA" id="ARBA00023315"/>
    </source>
</evidence>
<dbReference type="RefSeq" id="WP_141287952.1">
    <property type="nucleotide sequence ID" value="NZ_BAAAEW010000037.1"/>
</dbReference>
<dbReference type="CDD" id="cd04301">
    <property type="entry name" value="NAT_SF"/>
    <property type="match status" value="1"/>
</dbReference>
<dbReference type="PANTHER" id="PTHR43877">
    <property type="entry name" value="AMINOALKYLPHOSPHONATE N-ACETYLTRANSFERASE-RELATED-RELATED"/>
    <property type="match status" value="1"/>
</dbReference>
<evidence type="ECO:0000313" key="4">
    <source>
        <dbReference type="EMBL" id="GAA0763570.1"/>
    </source>
</evidence>
<evidence type="ECO:0000259" key="3">
    <source>
        <dbReference type="PROSITE" id="PS51186"/>
    </source>
</evidence>
<dbReference type="SUPFAM" id="SSF55729">
    <property type="entry name" value="Acyl-CoA N-acyltransferases (Nat)"/>
    <property type="match status" value="1"/>
</dbReference>
<evidence type="ECO:0000256" key="1">
    <source>
        <dbReference type="ARBA" id="ARBA00022679"/>
    </source>
</evidence>
<dbReference type="Pfam" id="PF00583">
    <property type="entry name" value="Acetyltransf_1"/>
    <property type="match status" value="1"/>
</dbReference>
<sequence>MTQIFTYRTATPEDALCLSVLATQVFLDTYATNGINTDLAREASLVYSLAAFERRLRDPDVEITVVQRGEWLVGFMDLAFDTVCPVPATDGIEVLRLYVQAPFQGCGIGRRLMAMAERKAQEGAAAHVWLTAWVGNARALKVYPALGYRHVGATQYVIEGKAYENRVFAKSMAAERT</sequence>
<keyword evidence="2" id="KW-0012">Acyltransferase</keyword>
<dbReference type="InterPro" id="IPR000182">
    <property type="entry name" value="GNAT_dom"/>
</dbReference>
<name>A0ABN1KDR2_9BURK</name>
<proteinExistence type="predicted"/>